<protein>
    <submittedName>
        <fullName evidence="4">Protein OSB3, chloroplastic/mitochondrial</fullName>
    </submittedName>
</protein>
<accession>A0ABD1C3D3</accession>
<reference evidence="4 5" key="1">
    <citation type="submission" date="2024-04" db="EMBL/GenBank/DDBJ databases">
        <title>Genome assembly C_amara_ONT_v2.</title>
        <authorList>
            <person name="Yant L."/>
            <person name="Moore C."/>
            <person name="Slenker M."/>
        </authorList>
    </citation>
    <scope>NUCLEOTIDE SEQUENCE [LARGE SCALE GENOMIC DNA]</scope>
    <source>
        <tissue evidence="4">Leaf</tissue>
    </source>
</reference>
<dbReference type="EMBL" id="JBANAX010000059">
    <property type="protein sequence ID" value="KAL1223997.1"/>
    <property type="molecule type" value="Genomic_DNA"/>
</dbReference>
<evidence type="ECO:0000313" key="4">
    <source>
        <dbReference type="EMBL" id="KAL1223997.1"/>
    </source>
</evidence>
<feature type="region of interest" description="Disordered" evidence="3">
    <location>
        <begin position="338"/>
        <end position="357"/>
    </location>
</feature>
<dbReference type="GO" id="GO:0003677">
    <property type="term" value="F:DNA binding"/>
    <property type="evidence" value="ECO:0007669"/>
    <property type="project" value="UniProtKB-UniRule"/>
</dbReference>
<evidence type="ECO:0000256" key="1">
    <source>
        <dbReference type="ARBA" id="ARBA00023125"/>
    </source>
</evidence>
<proteinExistence type="predicted"/>
<dbReference type="PANTHER" id="PTHR10302">
    <property type="entry name" value="SINGLE-STRANDED DNA-BINDING PROTEIN"/>
    <property type="match status" value="1"/>
</dbReference>
<dbReference type="Proteomes" id="UP001558713">
    <property type="component" value="Unassembled WGS sequence"/>
</dbReference>
<dbReference type="AlphaFoldDB" id="A0ABD1C3D3"/>
<keyword evidence="5" id="KW-1185">Reference proteome</keyword>
<dbReference type="InterPro" id="IPR012340">
    <property type="entry name" value="NA-bd_OB-fold"/>
</dbReference>
<comment type="caution">
    <text evidence="4">The sequence shown here is derived from an EMBL/GenBank/DDBJ whole genome shotgun (WGS) entry which is preliminary data.</text>
</comment>
<evidence type="ECO:0000256" key="2">
    <source>
        <dbReference type="PROSITE-ProRule" id="PRU00252"/>
    </source>
</evidence>
<evidence type="ECO:0000256" key="3">
    <source>
        <dbReference type="SAM" id="MobiDB-lite"/>
    </source>
</evidence>
<evidence type="ECO:0000313" key="5">
    <source>
        <dbReference type="Proteomes" id="UP001558713"/>
    </source>
</evidence>
<organism evidence="4 5">
    <name type="scientific">Cardamine amara subsp. amara</name>
    <dbReference type="NCBI Taxonomy" id="228776"/>
    <lineage>
        <taxon>Eukaryota</taxon>
        <taxon>Viridiplantae</taxon>
        <taxon>Streptophyta</taxon>
        <taxon>Embryophyta</taxon>
        <taxon>Tracheophyta</taxon>
        <taxon>Spermatophyta</taxon>
        <taxon>Magnoliopsida</taxon>
        <taxon>eudicotyledons</taxon>
        <taxon>Gunneridae</taxon>
        <taxon>Pentapetalae</taxon>
        <taxon>rosids</taxon>
        <taxon>malvids</taxon>
        <taxon>Brassicales</taxon>
        <taxon>Brassicaceae</taxon>
        <taxon>Cardamineae</taxon>
        <taxon>Cardamine</taxon>
    </lineage>
</organism>
<dbReference type="InterPro" id="IPR000424">
    <property type="entry name" value="Primosome_PriB/ssb"/>
</dbReference>
<dbReference type="InterPro" id="IPR011344">
    <property type="entry name" value="ssDNA-bd"/>
</dbReference>
<name>A0ABD1C3D3_CARAN</name>
<dbReference type="PROSITE" id="PS50935">
    <property type="entry name" value="SSB"/>
    <property type="match status" value="1"/>
</dbReference>
<feature type="region of interest" description="Disordered" evidence="3">
    <location>
        <begin position="474"/>
        <end position="529"/>
    </location>
</feature>
<feature type="region of interest" description="Disordered" evidence="3">
    <location>
        <begin position="418"/>
        <end position="446"/>
    </location>
</feature>
<sequence>MNLISRTLTRVVSSSLYHSRATKLQTPKWIISHQIRFYAANFTGKSGGGESKPWAKASDFTAEKELTPPKEIEFKPEISNWINLTGFVEQPVQSGPCSEGKFWAGTVISQRSDSKSSAFWIPIIFEGDLAKMAAHHIKKDDRIHVSGKLFIDSPPPNVTYPQSNVQVMVQSLNFIQASSPASSPETVSQPEKEEFSTKKLPARSKKYKVIDEETSNSWKHLLENPKEWWDYRGNKANGLVKPRHPDFKSMVGDLSLWLTGAPDWVLPNLEGLEFAVLVPKGKLKQLKGEESWKDLVQNPDKWFDSRSDKTNVKAPDFKHKETGEALWLTDSPTWVLSKLPPRKKNQERPLESNTVSQPQLELDVAVPKGNLKQLKREESWKNMVENPNNWWDNRTNKRNPKGPDFTNKETGEALWLNGSPTWVQPKLPPQKTNQERPLVSNNVSQPQLELEVAVPKGNLKQIKREESWKNLVENPNNWWDNRTNKRNPKGPDFTNKETGEALWLNGSPTWVQPKLPPLKTNQERPVMAS</sequence>
<dbReference type="SUPFAM" id="SSF50249">
    <property type="entry name" value="Nucleic acid-binding proteins"/>
    <property type="match status" value="1"/>
</dbReference>
<gene>
    <name evidence="4" type="ORF">V5N11_004532</name>
</gene>
<dbReference type="PANTHER" id="PTHR10302:SF12">
    <property type="entry name" value="PROTEIN OSB3, CHLOROPLASTIC_MITOCHONDRIAL"/>
    <property type="match status" value="1"/>
</dbReference>
<keyword evidence="1 2" id="KW-0238">DNA-binding</keyword>